<evidence type="ECO:0000313" key="8">
    <source>
        <dbReference type="EMBL" id="QFQ02401.1"/>
    </source>
</evidence>
<dbReference type="PANTHER" id="PTHR11138:SF5">
    <property type="entry name" value="METHIONYL-TRNA FORMYLTRANSFERASE, MITOCHONDRIAL"/>
    <property type="match status" value="1"/>
</dbReference>
<gene>
    <name evidence="5 8" type="primary">fmt</name>
    <name evidence="8" type="ORF">CUROG_05150</name>
</gene>
<feature type="domain" description="Formyl transferase C-terminal" evidence="7">
    <location>
        <begin position="212"/>
        <end position="309"/>
    </location>
</feature>
<evidence type="ECO:0000256" key="2">
    <source>
        <dbReference type="ARBA" id="ARBA00012261"/>
    </source>
</evidence>
<evidence type="ECO:0000313" key="9">
    <source>
        <dbReference type="Proteomes" id="UP000326711"/>
    </source>
</evidence>
<dbReference type="CDD" id="cd08646">
    <property type="entry name" value="FMT_core_Met-tRNA-FMT_N"/>
    <property type="match status" value="1"/>
</dbReference>
<dbReference type="Proteomes" id="UP000326711">
    <property type="component" value="Chromosome"/>
</dbReference>
<dbReference type="RefSeq" id="WP_151902768.1">
    <property type="nucleotide sequence ID" value="NZ_CP045032.1"/>
</dbReference>
<dbReference type="AlphaFoldDB" id="A0A5J6Z7R5"/>
<evidence type="ECO:0000259" key="7">
    <source>
        <dbReference type="Pfam" id="PF02911"/>
    </source>
</evidence>
<dbReference type="SUPFAM" id="SSF50486">
    <property type="entry name" value="FMT C-terminal domain-like"/>
    <property type="match status" value="1"/>
</dbReference>
<dbReference type="OrthoDB" id="9802815at2"/>
<dbReference type="Pfam" id="PF00551">
    <property type="entry name" value="Formyl_trans_N"/>
    <property type="match status" value="1"/>
</dbReference>
<comment type="similarity">
    <text evidence="1 5">Belongs to the Fmt family.</text>
</comment>
<evidence type="ECO:0000256" key="1">
    <source>
        <dbReference type="ARBA" id="ARBA00010699"/>
    </source>
</evidence>
<dbReference type="NCBIfam" id="TIGR00460">
    <property type="entry name" value="fmt"/>
    <property type="match status" value="1"/>
</dbReference>
<accession>A0A5J6Z7R5</accession>
<dbReference type="KEGG" id="cuo:CUROG_05150"/>
<dbReference type="GO" id="GO:0004479">
    <property type="term" value="F:methionyl-tRNA formyltransferase activity"/>
    <property type="evidence" value="ECO:0007669"/>
    <property type="project" value="UniProtKB-UniRule"/>
</dbReference>
<keyword evidence="4 5" id="KW-0648">Protein biosynthesis</keyword>
<evidence type="ECO:0000256" key="4">
    <source>
        <dbReference type="ARBA" id="ARBA00022917"/>
    </source>
</evidence>
<sequence length="328" mass="35069">MKIIFAGTPEPAAVSLEYLLADDRLEVVAVVTQPDAKRGRGRTLHPSKVAEVAQQHGIPTYKWPTLARDSESGVEARQILSDLAHTGVTAAAVVAYGNLIPADLLDVFDHGWINLHFSVLPRWRGAAPVQAAIAAGDEVTGASTFRIEKGLDTGPVIATSEEPIGLEDTTDDLLTRLTYSGRVLLADSLVSLSDATAQPTPQPVEGVTHAAKIRSADAQIQWNDPARVIQRVARAHTPAPGAWTMLGDKRYKIGMMLPHAGSEQLAAGQLALSGNAVIVGTGEGSLEITRIQPPGKKMMAAQDWARGQRELWNSDPHFLSPQNDEQGV</sequence>
<dbReference type="InterPro" id="IPR002376">
    <property type="entry name" value="Formyl_transf_N"/>
</dbReference>
<comment type="function">
    <text evidence="5">Attaches a formyl group to the free amino group of methionyl-tRNA(fMet). The formyl group appears to play a dual role in the initiator identity of N-formylmethionyl-tRNA by promoting its recognition by IF2 and preventing the misappropriation of this tRNA by the elongation apparatus.</text>
</comment>
<dbReference type="InterPro" id="IPR005794">
    <property type="entry name" value="Fmt"/>
</dbReference>
<name>A0A5J6Z7R5_9CORY</name>
<dbReference type="InterPro" id="IPR036477">
    <property type="entry name" value="Formyl_transf_N_sf"/>
</dbReference>
<dbReference type="InterPro" id="IPR011034">
    <property type="entry name" value="Formyl_transferase-like_C_sf"/>
</dbReference>
<dbReference type="Gene3D" id="3.40.50.12230">
    <property type="match status" value="1"/>
</dbReference>
<dbReference type="HAMAP" id="MF_00182">
    <property type="entry name" value="Formyl_trans"/>
    <property type="match status" value="1"/>
</dbReference>
<dbReference type="GO" id="GO:0005829">
    <property type="term" value="C:cytosol"/>
    <property type="evidence" value="ECO:0007669"/>
    <property type="project" value="TreeGrafter"/>
</dbReference>
<evidence type="ECO:0000256" key="3">
    <source>
        <dbReference type="ARBA" id="ARBA00022679"/>
    </source>
</evidence>
<evidence type="ECO:0000259" key="6">
    <source>
        <dbReference type="Pfam" id="PF00551"/>
    </source>
</evidence>
<dbReference type="EMBL" id="CP045032">
    <property type="protein sequence ID" value="QFQ02401.1"/>
    <property type="molecule type" value="Genomic_DNA"/>
</dbReference>
<dbReference type="InterPro" id="IPR041711">
    <property type="entry name" value="Met-tRNA-FMT_N"/>
</dbReference>
<feature type="domain" description="Formyl transferase N-terminal" evidence="6">
    <location>
        <begin position="2"/>
        <end position="180"/>
    </location>
</feature>
<dbReference type="SUPFAM" id="SSF53328">
    <property type="entry name" value="Formyltransferase"/>
    <property type="match status" value="1"/>
</dbReference>
<reference evidence="9" key="1">
    <citation type="submission" date="2019-10" db="EMBL/GenBank/DDBJ databases">
        <title>Complete genome sequence of Corynebacterium urogenitalis DSM 108747, isolated from the genital tract of a cow.</title>
        <authorList>
            <person name="Ruckert C."/>
            <person name="Ballas P."/>
            <person name="Wagener K."/>
            <person name="Drillich M."/>
            <person name="Kaempfer P."/>
            <person name="Busse H.-J."/>
            <person name="Ehling-Schulz M."/>
        </authorList>
    </citation>
    <scope>NUCLEOTIDE SEQUENCE [LARGE SCALE GENOMIC DNA]</scope>
    <source>
        <strain evidence="9">LMM 1652</strain>
    </source>
</reference>
<evidence type="ECO:0000256" key="5">
    <source>
        <dbReference type="HAMAP-Rule" id="MF_00182"/>
    </source>
</evidence>
<dbReference type="InterPro" id="IPR005793">
    <property type="entry name" value="Formyl_trans_C"/>
</dbReference>
<dbReference type="EC" id="2.1.2.9" evidence="2 5"/>
<feature type="binding site" evidence="5">
    <location>
        <begin position="118"/>
        <end position="121"/>
    </location>
    <ligand>
        <name>(6S)-5,6,7,8-tetrahydrofolate</name>
        <dbReference type="ChEBI" id="CHEBI:57453"/>
    </ligand>
</feature>
<dbReference type="PANTHER" id="PTHR11138">
    <property type="entry name" value="METHIONYL-TRNA FORMYLTRANSFERASE"/>
    <property type="match status" value="1"/>
</dbReference>
<keyword evidence="9" id="KW-1185">Reference proteome</keyword>
<protein>
    <recommendedName>
        <fullName evidence="2 5">Methionyl-tRNA formyltransferase</fullName>
        <ecNumber evidence="2 5">2.1.2.9</ecNumber>
    </recommendedName>
</protein>
<keyword evidence="3 5" id="KW-0808">Transferase</keyword>
<organism evidence="8 9">
    <name type="scientific">Corynebacterium urogenitale</name>
    <dbReference type="NCBI Taxonomy" id="2487892"/>
    <lineage>
        <taxon>Bacteria</taxon>
        <taxon>Bacillati</taxon>
        <taxon>Actinomycetota</taxon>
        <taxon>Actinomycetes</taxon>
        <taxon>Mycobacteriales</taxon>
        <taxon>Corynebacteriaceae</taxon>
        <taxon>Corynebacterium</taxon>
    </lineage>
</organism>
<proteinExistence type="inferred from homology"/>
<comment type="catalytic activity">
    <reaction evidence="5">
        <text>L-methionyl-tRNA(fMet) + (6R)-10-formyltetrahydrofolate = N-formyl-L-methionyl-tRNA(fMet) + (6S)-5,6,7,8-tetrahydrofolate + H(+)</text>
        <dbReference type="Rhea" id="RHEA:24380"/>
        <dbReference type="Rhea" id="RHEA-COMP:9952"/>
        <dbReference type="Rhea" id="RHEA-COMP:9953"/>
        <dbReference type="ChEBI" id="CHEBI:15378"/>
        <dbReference type="ChEBI" id="CHEBI:57453"/>
        <dbReference type="ChEBI" id="CHEBI:78530"/>
        <dbReference type="ChEBI" id="CHEBI:78844"/>
        <dbReference type="ChEBI" id="CHEBI:195366"/>
        <dbReference type="EC" id="2.1.2.9"/>
    </reaction>
</comment>
<dbReference type="CDD" id="cd08704">
    <property type="entry name" value="Met_tRNA_FMT_C"/>
    <property type="match status" value="1"/>
</dbReference>
<dbReference type="InterPro" id="IPR044135">
    <property type="entry name" value="Met-tRNA-FMT_C"/>
</dbReference>
<dbReference type="Pfam" id="PF02911">
    <property type="entry name" value="Formyl_trans_C"/>
    <property type="match status" value="1"/>
</dbReference>